<keyword evidence="1" id="KW-0805">Transcription regulation</keyword>
<evidence type="ECO:0000313" key="5">
    <source>
        <dbReference type="EMBL" id="PSU99974.1"/>
    </source>
</evidence>
<sequence>MKKNLKSPADFLTSSKVTKQIIRYSSPHNESLTIWRNEGRDVSYYDLLGHTFSYYINCGLGSKRKQNPDNLASPGKFCVFPEGSSSDWVHSSPLVFMHLHVSDSEIRRRYVEMFDYDARCCHIPEITFGDFPEIQNIFKQLYASLYSHDSFFIECAISEVISRFLLRTPPHLKHKKMRGGLSSYLSKNLREYIEQNLDNKITLSTLSSKANLSEFHFQRVFQQSFGVSPAKWILESRITKAKELLRKNTDLKDISSQCGFSDQSHMTRQFKKMTGLTPNEYRQVTDKRSIIVPVSRFRHGKPD</sequence>
<protein>
    <submittedName>
        <fullName evidence="5">AraC family transcriptional regulator</fullName>
    </submittedName>
</protein>
<evidence type="ECO:0000313" key="6">
    <source>
        <dbReference type="Proteomes" id="UP000241426"/>
    </source>
</evidence>
<evidence type="ECO:0000256" key="2">
    <source>
        <dbReference type="ARBA" id="ARBA00023125"/>
    </source>
</evidence>
<comment type="caution">
    <text evidence="5">The sequence shown here is derived from an EMBL/GenBank/DDBJ whole genome shotgun (WGS) entry which is preliminary data.</text>
</comment>
<dbReference type="InterPro" id="IPR050204">
    <property type="entry name" value="AraC_XylS_family_regulators"/>
</dbReference>
<dbReference type="GO" id="GO:0003700">
    <property type="term" value="F:DNA-binding transcription factor activity"/>
    <property type="evidence" value="ECO:0007669"/>
    <property type="project" value="InterPro"/>
</dbReference>
<evidence type="ECO:0000256" key="3">
    <source>
        <dbReference type="ARBA" id="ARBA00023163"/>
    </source>
</evidence>
<dbReference type="AlphaFoldDB" id="A0A2T3KKD5"/>
<evidence type="ECO:0000256" key="1">
    <source>
        <dbReference type="ARBA" id="ARBA00023015"/>
    </source>
</evidence>
<feature type="domain" description="HTH araC/xylS-type" evidence="4">
    <location>
        <begin position="187"/>
        <end position="284"/>
    </location>
</feature>
<dbReference type="GO" id="GO:0043565">
    <property type="term" value="F:sequence-specific DNA binding"/>
    <property type="evidence" value="ECO:0007669"/>
    <property type="project" value="InterPro"/>
</dbReference>
<dbReference type="Proteomes" id="UP000241426">
    <property type="component" value="Unassembled WGS sequence"/>
</dbReference>
<dbReference type="SUPFAM" id="SSF46689">
    <property type="entry name" value="Homeodomain-like"/>
    <property type="match status" value="2"/>
</dbReference>
<gene>
    <name evidence="5" type="ORF">C9J27_06930</name>
</gene>
<dbReference type="RefSeq" id="WP_107187596.1">
    <property type="nucleotide sequence ID" value="NZ_PYNF01000004.1"/>
</dbReference>
<dbReference type="PROSITE" id="PS01124">
    <property type="entry name" value="HTH_ARAC_FAMILY_2"/>
    <property type="match status" value="1"/>
</dbReference>
<keyword evidence="3" id="KW-0804">Transcription</keyword>
<dbReference type="EMBL" id="PYNF01000004">
    <property type="protein sequence ID" value="PSU99974.1"/>
    <property type="molecule type" value="Genomic_DNA"/>
</dbReference>
<dbReference type="InterPro" id="IPR009057">
    <property type="entry name" value="Homeodomain-like_sf"/>
</dbReference>
<dbReference type="SMART" id="SM00342">
    <property type="entry name" value="HTH_ARAC"/>
    <property type="match status" value="1"/>
</dbReference>
<proteinExistence type="predicted"/>
<organism evidence="5 6">
    <name type="scientific">Photobacterium kishitanii</name>
    <dbReference type="NCBI Taxonomy" id="318456"/>
    <lineage>
        <taxon>Bacteria</taxon>
        <taxon>Pseudomonadati</taxon>
        <taxon>Pseudomonadota</taxon>
        <taxon>Gammaproteobacteria</taxon>
        <taxon>Vibrionales</taxon>
        <taxon>Vibrionaceae</taxon>
        <taxon>Photobacterium</taxon>
    </lineage>
</organism>
<dbReference type="InterPro" id="IPR018060">
    <property type="entry name" value="HTH_AraC"/>
</dbReference>
<reference evidence="5 6" key="1">
    <citation type="submission" date="2018-01" db="EMBL/GenBank/DDBJ databases">
        <title>Whole genome sequencing of Histamine producing bacteria.</title>
        <authorList>
            <person name="Butler K."/>
        </authorList>
    </citation>
    <scope>NUCLEOTIDE SEQUENCE [LARGE SCALE GENOMIC DNA]</scope>
    <source>
        <strain evidence="5 6">FS-7.2</strain>
    </source>
</reference>
<keyword evidence="2" id="KW-0238">DNA-binding</keyword>
<dbReference type="PANTHER" id="PTHR46796">
    <property type="entry name" value="HTH-TYPE TRANSCRIPTIONAL ACTIVATOR RHAS-RELATED"/>
    <property type="match status" value="1"/>
</dbReference>
<accession>A0A2T3KKD5</accession>
<dbReference type="Gene3D" id="1.10.10.60">
    <property type="entry name" value="Homeodomain-like"/>
    <property type="match status" value="2"/>
</dbReference>
<name>A0A2T3KKD5_9GAMM</name>
<dbReference type="InterPro" id="IPR020449">
    <property type="entry name" value="Tscrpt_reg_AraC-type_HTH"/>
</dbReference>
<evidence type="ECO:0000259" key="4">
    <source>
        <dbReference type="PROSITE" id="PS01124"/>
    </source>
</evidence>
<dbReference type="PANTHER" id="PTHR46796:SF6">
    <property type="entry name" value="ARAC SUBFAMILY"/>
    <property type="match status" value="1"/>
</dbReference>
<dbReference type="Pfam" id="PF12833">
    <property type="entry name" value="HTH_18"/>
    <property type="match status" value="1"/>
</dbReference>
<dbReference type="PRINTS" id="PR00032">
    <property type="entry name" value="HTHARAC"/>
</dbReference>